<dbReference type="GO" id="GO:0004519">
    <property type="term" value="F:endonuclease activity"/>
    <property type="evidence" value="ECO:0007669"/>
    <property type="project" value="InterPro"/>
</dbReference>
<feature type="domain" description="C2H2-type" evidence="2">
    <location>
        <begin position="40"/>
        <end position="70"/>
    </location>
</feature>
<reference evidence="3" key="1">
    <citation type="journal article" date="2020" name="Nature">
        <title>Giant virus diversity and host interactions through global metagenomics.</title>
        <authorList>
            <person name="Schulz F."/>
            <person name="Roux S."/>
            <person name="Paez-Espino D."/>
            <person name="Jungbluth S."/>
            <person name="Walsh D.A."/>
            <person name="Denef V.J."/>
            <person name="McMahon K.D."/>
            <person name="Konstantinidis K.T."/>
            <person name="Eloe-Fadrosh E.A."/>
            <person name="Kyrpides N.C."/>
            <person name="Woyke T."/>
        </authorList>
    </citation>
    <scope>NUCLEOTIDE SEQUENCE</scope>
    <source>
        <strain evidence="3">GVMAG-M-3300023184-120</strain>
    </source>
</reference>
<evidence type="ECO:0000256" key="1">
    <source>
        <dbReference type="SAM" id="Coils"/>
    </source>
</evidence>
<dbReference type="Pfam" id="PF01844">
    <property type="entry name" value="HNH"/>
    <property type="match status" value="1"/>
</dbReference>
<dbReference type="InterPro" id="IPR013087">
    <property type="entry name" value="Znf_C2H2_type"/>
</dbReference>
<feature type="coiled-coil region" evidence="1">
    <location>
        <begin position="78"/>
        <end position="128"/>
    </location>
</feature>
<keyword evidence="1" id="KW-0175">Coiled coil</keyword>
<dbReference type="AlphaFoldDB" id="A0A6C0HIF7"/>
<dbReference type="PROSITE" id="PS00028">
    <property type="entry name" value="ZINC_FINGER_C2H2_1"/>
    <property type="match status" value="1"/>
</dbReference>
<dbReference type="EMBL" id="MN739966">
    <property type="protein sequence ID" value="QHT80279.1"/>
    <property type="molecule type" value="Genomic_DNA"/>
</dbReference>
<dbReference type="CDD" id="cd00085">
    <property type="entry name" value="HNHc"/>
    <property type="match status" value="1"/>
</dbReference>
<feature type="domain" description="C2H2-type" evidence="2">
    <location>
        <begin position="3"/>
        <end position="32"/>
    </location>
</feature>
<accession>A0A6C0HIF7</accession>
<dbReference type="Gene3D" id="3.30.160.60">
    <property type="entry name" value="Classic Zinc Finger"/>
    <property type="match status" value="1"/>
</dbReference>
<name>A0A6C0HIF7_9ZZZZ</name>
<dbReference type="PROSITE" id="PS50157">
    <property type="entry name" value="ZINC_FINGER_C2H2_2"/>
    <property type="match status" value="2"/>
</dbReference>
<proteinExistence type="predicted"/>
<evidence type="ECO:0000259" key="2">
    <source>
        <dbReference type="PROSITE" id="PS50157"/>
    </source>
</evidence>
<organism evidence="3">
    <name type="scientific">viral metagenome</name>
    <dbReference type="NCBI Taxonomy" id="1070528"/>
    <lineage>
        <taxon>unclassified sequences</taxon>
        <taxon>metagenomes</taxon>
        <taxon>organismal metagenomes</taxon>
    </lineage>
</organism>
<dbReference type="GO" id="GO:0008270">
    <property type="term" value="F:zinc ion binding"/>
    <property type="evidence" value="ECO:0007669"/>
    <property type="project" value="InterPro"/>
</dbReference>
<dbReference type="GO" id="GO:0003676">
    <property type="term" value="F:nucleic acid binding"/>
    <property type="evidence" value="ECO:0007669"/>
    <property type="project" value="InterPro"/>
</dbReference>
<dbReference type="SMART" id="SM00507">
    <property type="entry name" value="HNHc"/>
    <property type="match status" value="1"/>
</dbReference>
<dbReference type="InterPro" id="IPR002711">
    <property type="entry name" value="HNH"/>
</dbReference>
<sequence length="216" mass="25634">MEHHCKTCEMSFKSNKCLQQHMKCRRHINKLDRRNPLPSFACDACGKKYYHRQSLYTHKNTCVPMQQNEPQKTETISKKDHQKQMEEMKLAFEKEINKLKKEMQKELQKEMKKEIQKINIRLEKTDIKTKGRKKINKDTRQKIADKQENACGECKMTLSPYFELDHIIGLQFGGTDEESNLMALCRECHGKKSIRENQCRKRIQDAIQTILQEQTT</sequence>
<evidence type="ECO:0000313" key="3">
    <source>
        <dbReference type="EMBL" id="QHT80279.1"/>
    </source>
</evidence>
<protein>
    <recommendedName>
        <fullName evidence="2">C2H2-type domain-containing protein</fullName>
    </recommendedName>
</protein>
<dbReference type="InterPro" id="IPR003615">
    <property type="entry name" value="HNH_nuc"/>
</dbReference>
<dbReference type="Gene3D" id="1.10.30.50">
    <property type="match status" value="1"/>
</dbReference>